<dbReference type="GO" id="GO:0003700">
    <property type="term" value="F:DNA-binding transcription factor activity"/>
    <property type="evidence" value="ECO:0007669"/>
    <property type="project" value="InterPro"/>
</dbReference>
<evidence type="ECO:0000313" key="4">
    <source>
        <dbReference type="EMBL" id="KKZ68996.1"/>
    </source>
</evidence>
<dbReference type="PROSITE" id="PS50937">
    <property type="entry name" value="HTH_MERR_2"/>
    <property type="match status" value="1"/>
</dbReference>
<comment type="caution">
    <text evidence="4">The sequence shown here is derived from an EMBL/GenBank/DDBJ whole genome shotgun (WGS) entry which is preliminary data.</text>
</comment>
<evidence type="ECO:0000259" key="3">
    <source>
        <dbReference type="PROSITE" id="PS50937"/>
    </source>
</evidence>
<evidence type="ECO:0000256" key="1">
    <source>
        <dbReference type="ARBA" id="ARBA00023125"/>
    </source>
</evidence>
<dbReference type="Proteomes" id="UP000265325">
    <property type="component" value="Unassembled WGS sequence"/>
</dbReference>
<proteinExistence type="predicted"/>
<organism evidence="4 5">
    <name type="scientific">Streptomyces showdoensis</name>
    <dbReference type="NCBI Taxonomy" id="68268"/>
    <lineage>
        <taxon>Bacteria</taxon>
        <taxon>Bacillati</taxon>
        <taxon>Actinomycetota</taxon>
        <taxon>Actinomycetes</taxon>
        <taxon>Kitasatosporales</taxon>
        <taxon>Streptomycetaceae</taxon>
        <taxon>Streptomyces</taxon>
    </lineage>
</organism>
<dbReference type="RefSeq" id="WP_046912490.1">
    <property type="nucleotide sequence ID" value="NZ_BAAAXG010000007.1"/>
</dbReference>
<dbReference type="InterPro" id="IPR009061">
    <property type="entry name" value="DNA-bd_dom_put_sf"/>
</dbReference>
<dbReference type="PRINTS" id="PR00040">
    <property type="entry name" value="HTHMERR"/>
</dbReference>
<feature type="domain" description="HTH merR-type" evidence="3">
    <location>
        <begin position="6"/>
        <end position="75"/>
    </location>
</feature>
<keyword evidence="5" id="KW-1185">Reference proteome</keyword>
<sequence length="324" mass="34583">MSAEELWSIGELAERAGVTVKTVRFYSDRGLVPEAGRSGGGHRRYGPEALDRIRLIRALRTLDLPVPDVGRVLDRDDALEDVVAGRLREVGGRLAALRWQEASLRLLRDCTAEERAERLRLLGAVPVPPDTTALARFWRRTLPVRMPSRLAAAIVGVAVPDPPGDPTPAQVLAFARLHELVARAPAPVVHLAGLDHRPAVLYEGLGEAYALAATQVRAGRPPAAGEALDCFVAAYAAALGVRDTRGFRSRLAGLMIRGADPLIARYWELAAEAAAPASGPAEPTAGATHHWLCVALKTGPGTRPFTAGPQEKERPKNSSSATAT</sequence>
<accession>A0A2P2GC53</accession>
<dbReference type="Pfam" id="PF13411">
    <property type="entry name" value="MerR_1"/>
    <property type="match status" value="1"/>
</dbReference>
<name>A0A2P2GC53_STREW</name>
<dbReference type="GO" id="GO:0003677">
    <property type="term" value="F:DNA binding"/>
    <property type="evidence" value="ECO:0007669"/>
    <property type="project" value="UniProtKB-KW"/>
</dbReference>
<dbReference type="InterPro" id="IPR000551">
    <property type="entry name" value="MerR-type_HTH_dom"/>
</dbReference>
<dbReference type="AlphaFoldDB" id="A0A2P2GC53"/>
<feature type="region of interest" description="Disordered" evidence="2">
    <location>
        <begin position="301"/>
        <end position="324"/>
    </location>
</feature>
<reference evidence="4 5" key="1">
    <citation type="submission" date="2015-05" db="EMBL/GenBank/DDBJ databases">
        <title>Draft Genome assembly of Streptomyces showdoensis.</title>
        <authorList>
            <person name="Thapa K.K."/>
            <person name="Metsa-Ketela M."/>
        </authorList>
    </citation>
    <scope>NUCLEOTIDE SEQUENCE [LARGE SCALE GENOMIC DNA]</scope>
    <source>
        <strain evidence="4 5">ATCC 15227</strain>
    </source>
</reference>
<gene>
    <name evidence="4" type="ORF">VO63_36585</name>
</gene>
<keyword evidence="1" id="KW-0238">DNA-binding</keyword>
<dbReference type="PANTHER" id="PTHR30204:SF93">
    <property type="entry name" value="HTH MERR-TYPE DOMAIN-CONTAINING PROTEIN"/>
    <property type="match status" value="1"/>
</dbReference>
<dbReference type="Gene3D" id="1.10.1660.10">
    <property type="match status" value="1"/>
</dbReference>
<dbReference type="EMBL" id="LAQS01000132">
    <property type="protein sequence ID" value="KKZ68996.1"/>
    <property type="molecule type" value="Genomic_DNA"/>
</dbReference>
<evidence type="ECO:0000313" key="5">
    <source>
        <dbReference type="Proteomes" id="UP000265325"/>
    </source>
</evidence>
<protein>
    <submittedName>
        <fullName evidence="4">MerR family transcriptional regulator</fullName>
    </submittedName>
</protein>
<dbReference type="PANTHER" id="PTHR30204">
    <property type="entry name" value="REDOX-CYCLING DRUG-SENSING TRANSCRIPTIONAL ACTIVATOR SOXR"/>
    <property type="match status" value="1"/>
</dbReference>
<dbReference type="SMART" id="SM00422">
    <property type="entry name" value="HTH_MERR"/>
    <property type="match status" value="1"/>
</dbReference>
<evidence type="ECO:0000256" key="2">
    <source>
        <dbReference type="SAM" id="MobiDB-lite"/>
    </source>
</evidence>
<dbReference type="SUPFAM" id="SSF46955">
    <property type="entry name" value="Putative DNA-binding domain"/>
    <property type="match status" value="1"/>
</dbReference>
<dbReference type="OrthoDB" id="9809391at2"/>
<dbReference type="InterPro" id="IPR047057">
    <property type="entry name" value="MerR_fam"/>
</dbReference>